<evidence type="ECO:0000256" key="1">
    <source>
        <dbReference type="ARBA" id="ARBA00004236"/>
    </source>
</evidence>
<dbReference type="Pfam" id="PF06977">
    <property type="entry name" value="SdiA-regulated"/>
    <property type="match status" value="1"/>
</dbReference>
<evidence type="ECO:0000256" key="3">
    <source>
        <dbReference type="ARBA" id="ARBA00022475"/>
    </source>
</evidence>
<evidence type="ECO:0000256" key="5">
    <source>
        <dbReference type="SAM" id="SignalP"/>
    </source>
</evidence>
<keyword evidence="7" id="KW-1185">Reference proteome</keyword>
<dbReference type="EMBL" id="JADFFL010000001">
    <property type="protein sequence ID" value="MBE9660260.1"/>
    <property type="molecule type" value="Genomic_DNA"/>
</dbReference>
<name>A0A929PVF0_9SPHI</name>
<evidence type="ECO:0000256" key="2">
    <source>
        <dbReference type="ARBA" id="ARBA00009852"/>
    </source>
</evidence>
<dbReference type="GO" id="GO:0005886">
    <property type="term" value="C:plasma membrane"/>
    <property type="evidence" value="ECO:0007669"/>
    <property type="project" value="UniProtKB-SubCell"/>
</dbReference>
<dbReference type="Gene3D" id="2.120.10.30">
    <property type="entry name" value="TolB, C-terminal domain"/>
    <property type="match status" value="1"/>
</dbReference>
<proteinExistence type="inferred from homology"/>
<dbReference type="InterPro" id="IPR009722">
    <property type="entry name" value="YjiK/CarP"/>
</dbReference>
<keyword evidence="3" id="KW-1003">Cell membrane</keyword>
<protein>
    <submittedName>
        <fullName evidence="6">SdiA-regulated domain-containing protein</fullName>
    </submittedName>
</protein>
<accession>A0A929PVF0</accession>
<dbReference type="InterPro" id="IPR011042">
    <property type="entry name" value="6-blade_b-propeller_TolB-like"/>
</dbReference>
<dbReference type="AlphaFoldDB" id="A0A929PVF0"/>
<keyword evidence="4" id="KW-0472">Membrane</keyword>
<feature type="signal peptide" evidence="5">
    <location>
        <begin position="1"/>
        <end position="18"/>
    </location>
</feature>
<dbReference type="SUPFAM" id="SSF50956">
    <property type="entry name" value="Thermostable phytase (3-phytase)"/>
    <property type="match status" value="1"/>
</dbReference>
<evidence type="ECO:0000313" key="7">
    <source>
        <dbReference type="Proteomes" id="UP000622475"/>
    </source>
</evidence>
<evidence type="ECO:0000313" key="6">
    <source>
        <dbReference type="EMBL" id="MBE9660260.1"/>
    </source>
</evidence>
<comment type="similarity">
    <text evidence="2">Belongs to the YjiK family.</text>
</comment>
<dbReference type="PROSITE" id="PS51257">
    <property type="entry name" value="PROKAR_LIPOPROTEIN"/>
    <property type="match status" value="1"/>
</dbReference>
<feature type="chain" id="PRO_5037715479" evidence="5">
    <location>
        <begin position="19"/>
        <end position="286"/>
    </location>
</feature>
<sequence>MKISSRLSIFTLSLFSFAGISCEDSRPFKSPTGYDLTKPVKYNMPERLTEISGIAFQNGKDDLLYAEEDETGRVYYFKLGEKDIQHTEFGKDGDYEDIAVLNSKLIMMRSDATFFVFPLDQVKLPKVDSVTKIDKALPKGEYEGMYADAKTNRVYVLCKSCSADKHNKTTSGYIMALTPDGGLQQTGEFSIDIKQITDITGQKKLTFRPSAITKNNKTGEWFILSSVNKALVIADENWKVKGVYVLDPSLFNQPEGMAFDSAQNLYISNEGDEITPGNVLKFNYQK</sequence>
<gene>
    <name evidence="6" type="ORF">IRJ16_00040</name>
</gene>
<comment type="caution">
    <text evidence="6">The sequence shown here is derived from an EMBL/GenBank/DDBJ whole genome shotgun (WGS) entry which is preliminary data.</text>
</comment>
<dbReference type="RefSeq" id="WP_194109468.1">
    <property type="nucleotide sequence ID" value="NZ_JADFFL010000001.1"/>
</dbReference>
<comment type="subcellular location">
    <subcellularLocation>
        <location evidence="1">Cell membrane</location>
    </subcellularLocation>
</comment>
<evidence type="ECO:0000256" key="4">
    <source>
        <dbReference type="ARBA" id="ARBA00023136"/>
    </source>
</evidence>
<dbReference type="Proteomes" id="UP000622475">
    <property type="component" value="Unassembled WGS sequence"/>
</dbReference>
<reference evidence="6" key="1">
    <citation type="submission" date="2020-10" db="EMBL/GenBank/DDBJ databases">
        <title>Mucilaginibacter mali sp. nov., isolated from rhizosphere soil of apple orchard.</title>
        <authorList>
            <person name="Lee J.-S."/>
            <person name="Kim H.S."/>
            <person name="Kim J.-S."/>
        </authorList>
    </citation>
    <scope>NUCLEOTIDE SEQUENCE</scope>
    <source>
        <strain evidence="6">KCTC 22746</strain>
    </source>
</reference>
<organism evidence="6 7">
    <name type="scientific">Mucilaginibacter myungsuensis</name>
    <dbReference type="NCBI Taxonomy" id="649104"/>
    <lineage>
        <taxon>Bacteria</taxon>
        <taxon>Pseudomonadati</taxon>
        <taxon>Bacteroidota</taxon>
        <taxon>Sphingobacteriia</taxon>
        <taxon>Sphingobacteriales</taxon>
        <taxon>Sphingobacteriaceae</taxon>
        <taxon>Mucilaginibacter</taxon>
    </lineage>
</organism>
<keyword evidence="5" id="KW-0732">Signal</keyword>